<gene>
    <name evidence="1" type="ORF">ACFSGI_08855</name>
</gene>
<comment type="caution">
    <text evidence="1">The sequence shown here is derived from an EMBL/GenBank/DDBJ whole genome shotgun (WGS) entry which is preliminary data.</text>
</comment>
<evidence type="ECO:0008006" key="3">
    <source>
        <dbReference type="Google" id="ProtNLM"/>
    </source>
</evidence>
<keyword evidence="2" id="KW-1185">Reference proteome</keyword>
<evidence type="ECO:0000313" key="1">
    <source>
        <dbReference type="EMBL" id="MFD1990067.1"/>
    </source>
</evidence>
<accession>A0ABW4UUR4</accession>
<organism evidence="1 2">
    <name type="scientific">Paenibacillus nicotianae</name>
    <dbReference type="NCBI Taxonomy" id="1526551"/>
    <lineage>
        <taxon>Bacteria</taxon>
        <taxon>Bacillati</taxon>
        <taxon>Bacillota</taxon>
        <taxon>Bacilli</taxon>
        <taxon>Bacillales</taxon>
        <taxon>Paenibacillaceae</taxon>
        <taxon>Paenibacillus</taxon>
    </lineage>
</organism>
<dbReference type="EMBL" id="JBHUGF010000010">
    <property type="protein sequence ID" value="MFD1990067.1"/>
    <property type="molecule type" value="Genomic_DNA"/>
</dbReference>
<dbReference type="RefSeq" id="WP_204823772.1">
    <property type="nucleotide sequence ID" value="NZ_JBHUGF010000010.1"/>
</dbReference>
<name>A0ABW4UUR4_9BACL</name>
<protein>
    <recommendedName>
        <fullName evidence="3">Phage protein</fullName>
    </recommendedName>
</protein>
<dbReference type="Proteomes" id="UP001597403">
    <property type="component" value="Unassembled WGS sequence"/>
</dbReference>
<proteinExistence type="predicted"/>
<evidence type="ECO:0000313" key="2">
    <source>
        <dbReference type="Proteomes" id="UP001597403"/>
    </source>
</evidence>
<sequence>MRINVIGDIWITSTEYGYTVTNEHKEMKKLVNAKTEEVTYTPHVYGKKSYFSKLDHCLEDVFERCVDKSEAATLTELLTEIKEIKDYLKGFRLELEV</sequence>
<reference evidence="2" key="1">
    <citation type="journal article" date="2019" name="Int. J. Syst. Evol. Microbiol.">
        <title>The Global Catalogue of Microorganisms (GCM) 10K type strain sequencing project: providing services to taxonomists for standard genome sequencing and annotation.</title>
        <authorList>
            <consortium name="The Broad Institute Genomics Platform"/>
            <consortium name="The Broad Institute Genome Sequencing Center for Infectious Disease"/>
            <person name="Wu L."/>
            <person name="Ma J."/>
        </authorList>
    </citation>
    <scope>NUCLEOTIDE SEQUENCE [LARGE SCALE GENOMIC DNA]</scope>
    <source>
        <strain evidence="2">CGMCC 1.15067</strain>
    </source>
</reference>